<feature type="compositionally biased region" description="Polar residues" evidence="1">
    <location>
        <begin position="113"/>
        <end position="125"/>
    </location>
</feature>
<dbReference type="EMBL" id="QFBC01000003">
    <property type="protein sequence ID" value="PWE56793.1"/>
    <property type="molecule type" value="Genomic_DNA"/>
</dbReference>
<gene>
    <name evidence="2" type="ORF">DEM27_10550</name>
</gene>
<evidence type="ECO:0000313" key="3">
    <source>
        <dbReference type="Proteomes" id="UP000245252"/>
    </source>
</evidence>
<name>A0A2U2DU08_9HYPH</name>
<dbReference type="Proteomes" id="UP000245252">
    <property type="component" value="Unassembled WGS sequence"/>
</dbReference>
<dbReference type="AlphaFoldDB" id="A0A2U2DU08"/>
<organism evidence="2 3">
    <name type="scientific">Metarhizobium album</name>
    <dbReference type="NCBI Taxonomy" id="2182425"/>
    <lineage>
        <taxon>Bacteria</taxon>
        <taxon>Pseudomonadati</taxon>
        <taxon>Pseudomonadota</taxon>
        <taxon>Alphaproteobacteria</taxon>
        <taxon>Hyphomicrobiales</taxon>
        <taxon>Rhizobiaceae</taxon>
        <taxon>Metarhizobium</taxon>
    </lineage>
</organism>
<sequence>MGSKWKERLREIIEADGRSMRAISSAAGGGPNFIQQMLNADKAPAVDKFLSVMNALGDQHLMYVLTGQAQKSTKSPEAALRSAMLAYGVDAGQLDLALGIIGQFVRAEVGVQPAQTPSDDLQQPANPHRGSAPSGKKSQQPSS</sequence>
<proteinExistence type="predicted"/>
<keyword evidence="3" id="KW-1185">Reference proteome</keyword>
<evidence type="ECO:0000256" key="1">
    <source>
        <dbReference type="SAM" id="MobiDB-lite"/>
    </source>
</evidence>
<feature type="region of interest" description="Disordered" evidence="1">
    <location>
        <begin position="112"/>
        <end position="143"/>
    </location>
</feature>
<comment type="caution">
    <text evidence="2">The sequence shown here is derived from an EMBL/GenBank/DDBJ whole genome shotgun (WGS) entry which is preliminary data.</text>
</comment>
<protein>
    <submittedName>
        <fullName evidence="2">Uncharacterized protein</fullName>
    </submittedName>
</protein>
<accession>A0A2U2DU08</accession>
<evidence type="ECO:0000313" key="2">
    <source>
        <dbReference type="EMBL" id="PWE56793.1"/>
    </source>
</evidence>
<reference evidence="2 3" key="1">
    <citation type="submission" date="2018-05" db="EMBL/GenBank/DDBJ databases">
        <title>The draft genome of strain NS-104.</title>
        <authorList>
            <person name="Hang P."/>
            <person name="Jiang J."/>
        </authorList>
    </citation>
    <scope>NUCLEOTIDE SEQUENCE [LARGE SCALE GENOMIC DNA]</scope>
    <source>
        <strain evidence="2 3">NS-104</strain>
    </source>
</reference>